<keyword evidence="7" id="KW-0067">ATP-binding</keyword>
<dbReference type="SUPFAM" id="SSF55874">
    <property type="entry name" value="ATPase domain of HSP90 chaperone/DNA topoisomerase II/histidine kinase"/>
    <property type="match status" value="1"/>
</dbReference>
<dbReference type="FunFam" id="3.30.565.10:FF:000037">
    <property type="entry name" value="Hybrid sensor histidine kinase/response regulator"/>
    <property type="match status" value="1"/>
</dbReference>
<gene>
    <name evidence="11" type="ORF">UU80_C0004G0032</name>
</gene>
<evidence type="ECO:0000256" key="4">
    <source>
        <dbReference type="ARBA" id="ARBA00022679"/>
    </source>
</evidence>
<dbReference type="Pfam" id="PF00512">
    <property type="entry name" value="HisKA"/>
    <property type="match status" value="1"/>
</dbReference>
<dbReference type="GO" id="GO:0005886">
    <property type="term" value="C:plasma membrane"/>
    <property type="evidence" value="ECO:0007669"/>
    <property type="project" value="TreeGrafter"/>
</dbReference>
<dbReference type="InterPro" id="IPR005467">
    <property type="entry name" value="His_kinase_dom"/>
</dbReference>
<evidence type="ECO:0000256" key="3">
    <source>
        <dbReference type="ARBA" id="ARBA00022553"/>
    </source>
</evidence>
<dbReference type="STRING" id="1619103.UU80_C0004G0032"/>
<keyword evidence="9" id="KW-1133">Transmembrane helix</keyword>
<keyword evidence="6 11" id="KW-0418">Kinase</keyword>
<evidence type="ECO:0000256" key="2">
    <source>
        <dbReference type="ARBA" id="ARBA00012438"/>
    </source>
</evidence>
<organism evidence="11 12">
    <name type="scientific">candidate division WWE3 bacterium GW2011_GWA1_41_8</name>
    <dbReference type="NCBI Taxonomy" id="1619103"/>
    <lineage>
        <taxon>Bacteria</taxon>
        <taxon>Katanobacteria</taxon>
    </lineage>
</organism>
<dbReference type="GO" id="GO:0000155">
    <property type="term" value="F:phosphorelay sensor kinase activity"/>
    <property type="evidence" value="ECO:0007669"/>
    <property type="project" value="InterPro"/>
</dbReference>
<evidence type="ECO:0000256" key="8">
    <source>
        <dbReference type="ARBA" id="ARBA00023012"/>
    </source>
</evidence>
<evidence type="ECO:0000256" key="9">
    <source>
        <dbReference type="SAM" id="Phobius"/>
    </source>
</evidence>
<accession>A0A0G0XE12</accession>
<dbReference type="PANTHER" id="PTHR43047:SF72">
    <property type="entry name" value="OSMOSENSING HISTIDINE PROTEIN KINASE SLN1"/>
    <property type="match status" value="1"/>
</dbReference>
<dbReference type="PANTHER" id="PTHR43047">
    <property type="entry name" value="TWO-COMPONENT HISTIDINE PROTEIN KINASE"/>
    <property type="match status" value="1"/>
</dbReference>
<keyword evidence="9" id="KW-0812">Transmembrane</keyword>
<dbReference type="SUPFAM" id="SSF47384">
    <property type="entry name" value="Homodimeric domain of signal transducing histidine kinase"/>
    <property type="match status" value="1"/>
</dbReference>
<proteinExistence type="predicted"/>
<dbReference type="CDD" id="cd00082">
    <property type="entry name" value="HisKA"/>
    <property type="match status" value="1"/>
</dbReference>
<dbReference type="CDD" id="cd00075">
    <property type="entry name" value="HATPase"/>
    <property type="match status" value="1"/>
</dbReference>
<keyword evidence="4" id="KW-0808">Transferase</keyword>
<dbReference type="GO" id="GO:0005524">
    <property type="term" value="F:ATP binding"/>
    <property type="evidence" value="ECO:0007669"/>
    <property type="project" value="UniProtKB-KW"/>
</dbReference>
<dbReference type="Pfam" id="PF02518">
    <property type="entry name" value="HATPase_c"/>
    <property type="match status" value="1"/>
</dbReference>
<dbReference type="InterPro" id="IPR003594">
    <property type="entry name" value="HATPase_dom"/>
</dbReference>
<name>A0A0G0XE12_UNCKA</name>
<evidence type="ECO:0000259" key="10">
    <source>
        <dbReference type="PROSITE" id="PS50109"/>
    </source>
</evidence>
<feature type="transmembrane region" description="Helical" evidence="9">
    <location>
        <begin position="6"/>
        <end position="24"/>
    </location>
</feature>
<evidence type="ECO:0000256" key="1">
    <source>
        <dbReference type="ARBA" id="ARBA00000085"/>
    </source>
</evidence>
<dbReference type="AlphaFoldDB" id="A0A0G0XE12"/>
<evidence type="ECO:0000256" key="5">
    <source>
        <dbReference type="ARBA" id="ARBA00022741"/>
    </source>
</evidence>
<dbReference type="Gene3D" id="3.30.565.10">
    <property type="entry name" value="Histidine kinase-like ATPase, C-terminal domain"/>
    <property type="match status" value="1"/>
</dbReference>
<comment type="catalytic activity">
    <reaction evidence="1">
        <text>ATP + protein L-histidine = ADP + protein N-phospho-L-histidine.</text>
        <dbReference type="EC" id="2.7.13.3"/>
    </reaction>
</comment>
<dbReference type="InterPro" id="IPR003661">
    <property type="entry name" value="HisK_dim/P_dom"/>
</dbReference>
<feature type="domain" description="Histidine kinase" evidence="10">
    <location>
        <begin position="60"/>
        <end position="278"/>
    </location>
</feature>
<protein>
    <recommendedName>
        <fullName evidence="2">histidine kinase</fullName>
        <ecNumber evidence="2">2.7.13.3</ecNumber>
    </recommendedName>
</protein>
<dbReference type="InterPro" id="IPR036097">
    <property type="entry name" value="HisK_dim/P_sf"/>
</dbReference>
<keyword evidence="8" id="KW-0902">Two-component regulatory system</keyword>
<dbReference type="SMART" id="SM00388">
    <property type="entry name" value="HisKA"/>
    <property type="match status" value="1"/>
</dbReference>
<evidence type="ECO:0000313" key="12">
    <source>
        <dbReference type="Proteomes" id="UP000034920"/>
    </source>
</evidence>
<comment type="caution">
    <text evidence="11">The sequence shown here is derived from an EMBL/GenBank/DDBJ whole genome shotgun (WGS) entry which is preliminary data.</text>
</comment>
<keyword evidence="3" id="KW-0597">Phosphoprotein</keyword>
<dbReference type="EMBL" id="LCCA01000004">
    <property type="protein sequence ID" value="KKS22642.1"/>
    <property type="molecule type" value="Genomic_DNA"/>
</dbReference>
<dbReference type="Proteomes" id="UP000034920">
    <property type="component" value="Unassembled WGS sequence"/>
</dbReference>
<keyword evidence="5" id="KW-0547">Nucleotide-binding</keyword>
<dbReference type="Gene3D" id="1.10.287.130">
    <property type="match status" value="1"/>
</dbReference>
<dbReference type="InterPro" id="IPR004358">
    <property type="entry name" value="Sig_transdc_His_kin-like_C"/>
</dbReference>
<dbReference type="GO" id="GO:0009927">
    <property type="term" value="F:histidine phosphotransfer kinase activity"/>
    <property type="evidence" value="ECO:0007669"/>
    <property type="project" value="TreeGrafter"/>
</dbReference>
<evidence type="ECO:0000313" key="11">
    <source>
        <dbReference type="EMBL" id="KKS22642.1"/>
    </source>
</evidence>
<sequence length="278" mass="31172">MNEALTIISVSVTMLSVVLLFLYVRKSEEYTQIKVKMDNMTKLGQHDQETQRARDDFLAMVVHEMRSPLAVIRGSADLIVKEVDNLSQQQISDLLGQIKGSSTHLLDMVNDLLDVSKIEAGKFEIFVKDHHLNKTLRDEAHTFEALARQHGLKIDMQLDDNISKFKFDEEKVKQVLNNLLSNAIKFTPRDGTVTILSKIQDSYAQIQVADTGSGIPDYLKAKLFHKFVQGRENGDPSEKGSGLGLVISKGIIEAHGGTIWIEDNHPRGTKFIFTLPLS</sequence>
<dbReference type="InterPro" id="IPR036890">
    <property type="entry name" value="HATPase_C_sf"/>
</dbReference>
<evidence type="ECO:0000256" key="6">
    <source>
        <dbReference type="ARBA" id="ARBA00022777"/>
    </source>
</evidence>
<dbReference type="EC" id="2.7.13.3" evidence="2"/>
<dbReference type="FunFam" id="1.10.287.130:FF:000001">
    <property type="entry name" value="Two-component sensor histidine kinase"/>
    <property type="match status" value="1"/>
</dbReference>
<dbReference type="SMART" id="SM00387">
    <property type="entry name" value="HATPase_c"/>
    <property type="match status" value="1"/>
</dbReference>
<reference evidence="11 12" key="1">
    <citation type="journal article" date="2015" name="Nature">
        <title>rRNA introns, odd ribosomes, and small enigmatic genomes across a large radiation of phyla.</title>
        <authorList>
            <person name="Brown C.T."/>
            <person name="Hug L.A."/>
            <person name="Thomas B.C."/>
            <person name="Sharon I."/>
            <person name="Castelle C.J."/>
            <person name="Singh A."/>
            <person name="Wilkins M.J."/>
            <person name="Williams K.H."/>
            <person name="Banfield J.F."/>
        </authorList>
    </citation>
    <scope>NUCLEOTIDE SEQUENCE [LARGE SCALE GENOMIC DNA]</scope>
</reference>
<dbReference type="PROSITE" id="PS50109">
    <property type="entry name" value="HIS_KIN"/>
    <property type="match status" value="1"/>
</dbReference>
<keyword evidence="9" id="KW-0472">Membrane</keyword>
<dbReference type="PRINTS" id="PR00344">
    <property type="entry name" value="BCTRLSENSOR"/>
</dbReference>
<evidence type="ECO:0000256" key="7">
    <source>
        <dbReference type="ARBA" id="ARBA00022840"/>
    </source>
</evidence>